<proteinExistence type="predicted"/>
<evidence type="ECO:0000313" key="3">
    <source>
        <dbReference type="Proteomes" id="UP000442707"/>
    </source>
</evidence>
<dbReference type="Pfam" id="PF00903">
    <property type="entry name" value="Glyoxalase"/>
    <property type="match status" value="1"/>
</dbReference>
<dbReference type="Gene3D" id="3.10.180.10">
    <property type="entry name" value="2,3-Dihydroxybiphenyl 1,2-Dioxygenase, domain 1"/>
    <property type="match status" value="1"/>
</dbReference>
<keyword evidence="3" id="KW-1185">Reference proteome</keyword>
<dbReference type="Proteomes" id="UP000442707">
    <property type="component" value="Unassembled WGS sequence"/>
</dbReference>
<dbReference type="EMBL" id="VZRB01000005">
    <property type="protein sequence ID" value="KAB1148169.1"/>
    <property type="molecule type" value="Genomic_DNA"/>
</dbReference>
<dbReference type="InterPro" id="IPR037523">
    <property type="entry name" value="VOC_core"/>
</dbReference>
<organism evidence="2 3">
    <name type="scientific">Streptomyces luteolifulvus</name>
    <dbReference type="NCBI Taxonomy" id="2615112"/>
    <lineage>
        <taxon>Bacteria</taxon>
        <taxon>Bacillati</taxon>
        <taxon>Actinomycetota</taxon>
        <taxon>Actinomycetes</taxon>
        <taxon>Kitasatosporales</taxon>
        <taxon>Streptomycetaceae</taxon>
        <taxon>Streptomyces</taxon>
    </lineage>
</organism>
<dbReference type="RefSeq" id="WP_150946597.1">
    <property type="nucleotide sequence ID" value="NZ_VZRB01000005.1"/>
</dbReference>
<evidence type="ECO:0000313" key="2">
    <source>
        <dbReference type="EMBL" id="KAB1148169.1"/>
    </source>
</evidence>
<protein>
    <submittedName>
        <fullName evidence="2">Glyoxalase</fullName>
    </submittedName>
</protein>
<dbReference type="InterPro" id="IPR004360">
    <property type="entry name" value="Glyas_Fos-R_dOase_dom"/>
</dbReference>
<reference evidence="2 3" key="1">
    <citation type="submission" date="2019-09" db="EMBL/GenBank/DDBJ databases">
        <title>Screening of Novel Bioactive Compounds from Soil-Associated.</title>
        <authorList>
            <person name="Zhao S."/>
        </authorList>
    </citation>
    <scope>NUCLEOTIDE SEQUENCE [LARGE SCALE GENOMIC DNA]</scope>
    <source>
        <strain evidence="2 3">HIT-DPA4</strain>
    </source>
</reference>
<comment type="caution">
    <text evidence="2">The sequence shown here is derived from an EMBL/GenBank/DDBJ whole genome shotgun (WGS) entry which is preliminary data.</text>
</comment>
<sequence length="122" mass="12823">MTAGLRTIIYPVKDLARAKALFGALLGVEPYADEPYYVGFKDAGQDVGLDPNGHAKGMTGPVPYWHVSDLRSTLAALLEAGAEPLQDVLDVGGGKLIAFVRDADGNLIGLTQDPSPQDPSAM</sequence>
<dbReference type="InterPro" id="IPR029068">
    <property type="entry name" value="Glyas_Bleomycin-R_OHBP_Dase"/>
</dbReference>
<evidence type="ECO:0000259" key="1">
    <source>
        <dbReference type="PROSITE" id="PS51819"/>
    </source>
</evidence>
<dbReference type="AlphaFoldDB" id="A0A6H9V4A1"/>
<accession>A0A6H9V4A1</accession>
<name>A0A6H9V4A1_9ACTN</name>
<gene>
    <name evidence="2" type="ORF">F7R91_09685</name>
</gene>
<dbReference type="PROSITE" id="PS51819">
    <property type="entry name" value="VOC"/>
    <property type="match status" value="1"/>
</dbReference>
<feature type="domain" description="VOC" evidence="1">
    <location>
        <begin position="4"/>
        <end position="113"/>
    </location>
</feature>
<dbReference type="SUPFAM" id="SSF54593">
    <property type="entry name" value="Glyoxalase/Bleomycin resistance protein/Dihydroxybiphenyl dioxygenase"/>
    <property type="match status" value="1"/>
</dbReference>